<dbReference type="InterPro" id="IPR001314">
    <property type="entry name" value="Peptidase_S1A"/>
</dbReference>
<reference evidence="6 7" key="1">
    <citation type="submission" date="2025-05" db="UniProtKB">
        <authorList>
            <consortium name="RefSeq"/>
        </authorList>
    </citation>
    <scope>IDENTIFICATION</scope>
</reference>
<dbReference type="GO" id="GO:0004252">
    <property type="term" value="F:serine-type endopeptidase activity"/>
    <property type="evidence" value="ECO:0007669"/>
    <property type="project" value="UniProtKB-EC"/>
</dbReference>
<keyword evidence="1" id="KW-1015">Disulfide bond</keyword>
<dbReference type="Proteomes" id="UP001652582">
    <property type="component" value="Chromosome 10"/>
</dbReference>
<keyword evidence="2" id="KW-0378">Hydrolase</keyword>
<feature type="domain" description="Peptidase S1" evidence="4">
    <location>
        <begin position="91"/>
        <end position="342"/>
    </location>
</feature>
<dbReference type="AlphaFoldDB" id="A0A6J1NBS0"/>
<evidence type="ECO:0000256" key="2">
    <source>
        <dbReference type="RuleBase" id="RU363034"/>
    </source>
</evidence>
<dbReference type="InterPro" id="IPR001254">
    <property type="entry name" value="Trypsin_dom"/>
</dbReference>
<dbReference type="InterPro" id="IPR009003">
    <property type="entry name" value="Peptidase_S1_PA"/>
</dbReference>
<dbReference type="PRINTS" id="PR00722">
    <property type="entry name" value="CHYMOTRYPSIN"/>
</dbReference>
<dbReference type="PANTHER" id="PTHR24252">
    <property type="entry name" value="ACROSIN-RELATED"/>
    <property type="match status" value="1"/>
</dbReference>
<keyword evidence="5" id="KW-1185">Reference proteome</keyword>
<evidence type="ECO:0000256" key="1">
    <source>
        <dbReference type="ARBA" id="ARBA00023157"/>
    </source>
</evidence>
<dbReference type="CDD" id="cd00190">
    <property type="entry name" value="Tryp_SPc"/>
    <property type="match status" value="1"/>
</dbReference>
<dbReference type="PANTHER" id="PTHR24252:SF18">
    <property type="entry name" value="OVOCHYMASE 1"/>
    <property type="match status" value="1"/>
</dbReference>
<dbReference type="InterPro" id="IPR043504">
    <property type="entry name" value="Peptidase_S1_PA_chymotrypsin"/>
</dbReference>
<name>A0A6J1NBS0_BICAN</name>
<evidence type="ECO:0000259" key="4">
    <source>
        <dbReference type="PROSITE" id="PS50240"/>
    </source>
</evidence>
<dbReference type="SMART" id="SM00020">
    <property type="entry name" value="Tryp_SPc"/>
    <property type="match status" value="1"/>
</dbReference>
<dbReference type="KEGG" id="bany:112050339"/>
<dbReference type="InterPro" id="IPR033116">
    <property type="entry name" value="TRYPSIN_SER"/>
</dbReference>
<dbReference type="OrthoDB" id="10012881at2759"/>
<dbReference type="GeneID" id="112050339"/>
<evidence type="ECO:0000313" key="6">
    <source>
        <dbReference type="RefSeq" id="XP_023944359.2"/>
    </source>
</evidence>
<dbReference type="GO" id="GO:0005576">
    <property type="term" value="C:extracellular region"/>
    <property type="evidence" value="ECO:0007669"/>
    <property type="project" value="UniProtKB-SubCell"/>
</dbReference>
<organism evidence="5 6">
    <name type="scientific">Bicyclus anynana</name>
    <name type="common">Squinting bush brown butterfly</name>
    <dbReference type="NCBI Taxonomy" id="110368"/>
    <lineage>
        <taxon>Eukaryota</taxon>
        <taxon>Metazoa</taxon>
        <taxon>Ecdysozoa</taxon>
        <taxon>Arthropoda</taxon>
        <taxon>Hexapoda</taxon>
        <taxon>Insecta</taxon>
        <taxon>Pterygota</taxon>
        <taxon>Neoptera</taxon>
        <taxon>Endopterygota</taxon>
        <taxon>Lepidoptera</taxon>
        <taxon>Glossata</taxon>
        <taxon>Ditrysia</taxon>
        <taxon>Papilionoidea</taxon>
        <taxon>Nymphalidae</taxon>
        <taxon>Satyrinae</taxon>
        <taxon>Satyrini</taxon>
        <taxon>Mycalesina</taxon>
        <taxon>Bicyclus</taxon>
    </lineage>
</organism>
<evidence type="ECO:0000313" key="7">
    <source>
        <dbReference type="RefSeq" id="XP_052739787.1"/>
    </source>
</evidence>
<feature type="chain" id="PRO_5045019331" evidence="3">
    <location>
        <begin position="16"/>
        <end position="348"/>
    </location>
</feature>
<dbReference type="PROSITE" id="PS00134">
    <property type="entry name" value="TRYPSIN_HIS"/>
    <property type="match status" value="1"/>
</dbReference>
<protein>
    <submittedName>
        <fullName evidence="6 7">Trypsin-1</fullName>
    </submittedName>
</protein>
<keyword evidence="2" id="KW-0720">Serine protease</keyword>
<dbReference type="Pfam" id="PF00089">
    <property type="entry name" value="Trypsin"/>
    <property type="match status" value="1"/>
</dbReference>
<dbReference type="Gene3D" id="2.40.10.10">
    <property type="entry name" value="Trypsin-like serine proteases"/>
    <property type="match status" value="1"/>
</dbReference>
<dbReference type="RefSeq" id="XP_052739787.1">
    <property type="nucleotide sequence ID" value="XM_052883827.1"/>
</dbReference>
<evidence type="ECO:0000313" key="5">
    <source>
        <dbReference type="Proteomes" id="UP001652582"/>
    </source>
</evidence>
<dbReference type="PROSITE" id="PS50240">
    <property type="entry name" value="TRYPSIN_DOM"/>
    <property type="match status" value="1"/>
</dbReference>
<dbReference type="SUPFAM" id="SSF50494">
    <property type="entry name" value="Trypsin-like serine proteases"/>
    <property type="match status" value="1"/>
</dbReference>
<dbReference type="PROSITE" id="PS00135">
    <property type="entry name" value="TRYPSIN_SER"/>
    <property type="match status" value="1"/>
</dbReference>
<keyword evidence="3" id="KW-0732">Signal</keyword>
<gene>
    <name evidence="6 7" type="primary">LOC112050339</name>
</gene>
<dbReference type="RefSeq" id="XP_023944359.2">
    <property type="nucleotide sequence ID" value="XM_024088591.2"/>
</dbReference>
<dbReference type="PROSITE" id="PS51257">
    <property type="entry name" value="PROKAR_LIPOPROTEIN"/>
    <property type="match status" value="1"/>
</dbReference>
<feature type="signal peptide" evidence="3">
    <location>
        <begin position="1"/>
        <end position="15"/>
    </location>
</feature>
<keyword evidence="2" id="KW-0645">Protease</keyword>
<accession>A0A6J1NBS0</accession>
<sequence>MRWLLFLCLVVAVSCQEAAMKAEDGQEAATKAEDGQGVATKAEGGQEKGIVDWINSWLSSTTSTTTEKPSNEPLVECPTCQCGFTRTRRRIVGGNETKKKEIPWIVVLLYNGRFYCGGSLINDLYVLTAAHCTSGFRKEKMTVRFLEHDRSVVNETKTIDRKVAQIIRHLRYNPGNYDNDIAMLKLSERVDLSTALKRVRVDEVDSEDENDVGLRPVCLPQAGLTYSNQTAMVAGWGTTEEGGSVSNTLQEVRVPIISNAECRKTAYKNRITENMLCAGEKEGGHDACQGDSGGPLHVRDATTEKHHIVGVVSWGEGCARPDRPGVYSRVNRYLTWIKSNTRDACYCQ</sequence>
<dbReference type="InterPro" id="IPR018114">
    <property type="entry name" value="TRYPSIN_HIS"/>
</dbReference>
<dbReference type="GO" id="GO:0016485">
    <property type="term" value="P:protein processing"/>
    <property type="evidence" value="ECO:0007669"/>
    <property type="project" value="UniProtKB-ARBA"/>
</dbReference>
<evidence type="ECO:0000256" key="3">
    <source>
        <dbReference type="SAM" id="SignalP"/>
    </source>
</evidence>
<proteinExistence type="predicted"/>